<keyword evidence="13" id="KW-0472">Membrane</keyword>
<dbReference type="GO" id="GO:0016973">
    <property type="term" value="P:poly(A)+ mRNA export from nucleus"/>
    <property type="evidence" value="ECO:0007669"/>
    <property type="project" value="InterPro"/>
</dbReference>
<dbReference type="GO" id="GO:0005737">
    <property type="term" value="C:cytoplasm"/>
    <property type="evidence" value="ECO:0007669"/>
    <property type="project" value="TreeGrafter"/>
</dbReference>
<keyword evidence="5" id="KW-0653">Protein transport</keyword>
<organism evidence="14 15">
    <name type="scientific">Blepharisma stoltei</name>
    <dbReference type="NCBI Taxonomy" id="1481888"/>
    <lineage>
        <taxon>Eukaryota</taxon>
        <taxon>Sar</taxon>
        <taxon>Alveolata</taxon>
        <taxon>Ciliophora</taxon>
        <taxon>Postciliodesmatophora</taxon>
        <taxon>Heterotrichea</taxon>
        <taxon>Heterotrichida</taxon>
        <taxon>Blepharismidae</taxon>
        <taxon>Blepharisma</taxon>
    </lineage>
</organism>
<keyword evidence="13" id="KW-0812">Transmembrane</keyword>
<keyword evidence="3" id="KW-0813">Transport</keyword>
<dbReference type="GO" id="GO:0031369">
    <property type="term" value="F:translation initiation factor binding"/>
    <property type="evidence" value="ECO:0007669"/>
    <property type="project" value="TreeGrafter"/>
</dbReference>
<dbReference type="GO" id="GO:0000822">
    <property type="term" value="F:inositol hexakisphosphate binding"/>
    <property type="evidence" value="ECO:0007669"/>
    <property type="project" value="TreeGrafter"/>
</dbReference>
<dbReference type="Gene3D" id="1.25.40.510">
    <property type="entry name" value="GLE1-like"/>
    <property type="match status" value="1"/>
</dbReference>
<keyword evidence="8" id="KW-0539">Nucleus</keyword>
<evidence type="ECO:0000256" key="1">
    <source>
        <dbReference type="ARBA" id="ARBA00004567"/>
    </source>
</evidence>
<dbReference type="Proteomes" id="UP001162131">
    <property type="component" value="Unassembled WGS sequence"/>
</dbReference>
<evidence type="ECO:0000256" key="9">
    <source>
        <dbReference type="ARBA" id="ARBA00026227"/>
    </source>
</evidence>
<keyword evidence="4" id="KW-0509">mRNA transport</keyword>
<evidence type="ECO:0000256" key="8">
    <source>
        <dbReference type="ARBA" id="ARBA00023242"/>
    </source>
</evidence>
<evidence type="ECO:0000256" key="6">
    <source>
        <dbReference type="ARBA" id="ARBA00023010"/>
    </source>
</evidence>
<protein>
    <recommendedName>
        <fullName evidence="9">mRNA export factor GLE1</fullName>
    </recommendedName>
    <alternativeName>
        <fullName evidence="10">Nucleoporin GLE1</fullName>
    </alternativeName>
</protein>
<gene>
    <name evidence="14" type="ORF">BSTOLATCC_MIC5131</name>
</gene>
<keyword evidence="7" id="KW-0906">Nuclear pore complex</keyword>
<evidence type="ECO:0000256" key="2">
    <source>
        <dbReference type="ARBA" id="ARBA00011056"/>
    </source>
</evidence>
<evidence type="ECO:0000256" key="13">
    <source>
        <dbReference type="SAM" id="Phobius"/>
    </source>
</evidence>
<feature type="compositionally biased region" description="Polar residues" evidence="12">
    <location>
        <begin position="321"/>
        <end position="334"/>
    </location>
</feature>
<evidence type="ECO:0000256" key="4">
    <source>
        <dbReference type="ARBA" id="ARBA00022816"/>
    </source>
</evidence>
<keyword evidence="6" id="KW-0811">Translocation</keyword>
<dbReference type="Pfam" id="PF07817">
    <property type="entry name" value="GLE1"/>
    <property type="match status" value="1"/>
</dbReference>
<evidence type="ECO:0000256" key="10">
    <source>
        <dbReference type="ARBA" id="ARBA00029983"/>
    </source>
</evidence>
<evidence type="ECO:0000256" key="7">
    <source>
        <dbReference type="ARBA" id="ARBA00023132"/>
    </source>
</evidence>
<proteinExistence type="inferred from homology"/>
<evidence type="ECO:0000256" key="12">
    <source>
        <dbReference type="SAM" id="MobiDB-lite"/>
    </source>
</evidence>
<comment type="similarity">
    <text evidence="2">Belongs to the GLE1 family.</text>
</comment>
<reference evidence="14" key="1">
    <citation type="submission" date="2021-09" db="EMBL/GenBank/DDBJ databases">
        <authorList>
            <consortium name="AG Swart"/>
            <person name="Singh M."/>
            <person name="Singh A."/>
            <person name="Seah K."/>
            <person name="Emmerich C."/>
        </authorList>
    </citation>
    <scope>NUCLEOTIDE SEQUENCE</scope>
    <source>
        <strain evidence="14">ATCC30299</strain>
    </source>
</reference>
<dbReference type="PANTHER" id="PTHR12960">
    <property type="entry name" value="GLE-1-RELATED"/>
    <property type="match status" value="1"/>
</dbReference>
<evidence type="ECO:0000313" key="15">
    <source>
        <dbReference type="Proteomes" id="UP001162131"/>
    </source>
</evidence>
<feature type="region of interest" description="Disordered" evidence="12">
    <location>
        <begin position="283"/>
        <end position="334"/>
    </location>
</feature>
<comment type="subcellular location">
    <subcellularLocation>
        <location evidence="1">Nucleus</location>
        <location evidence="1">Nuclear pore complex</location>
    </subcellularLocation>
</comment>
<feature type="transmembrane region" description="Helical" evidence="13">
    <location>
        <begin position="28"/>
        <end position="47"/>
    </location>
</feature>
<feature type="coiled-coil region" evidence="11">
    <location>
        <begin position="215"/>
        <end position="274"/>
    </location>
</feature>
<keyword evidence="15" id="KW-1185">Reference proteome</keyword>
<dbReference type="InterPro" id="IPR038506">
    <property type="entry name" value="GLE1-like_sf"/>
</dbReference>
<evidence type="ECO:0000256" key="3">
    <source>
        <dbReference type="ARBA" id="ARBA00022448"/>
    </source>
</evidence>
<dbReference type="GO" id="GO:0015031">
    <property type="term" value="P:protein transport"/>
    <property type="evidence" value="ECO:0007669"/>
    <property type="project" value="UniProtKB-KW"/>
</dbReference>
<comment type="caution">
    <text evidence="14">The sequence shown here is derived from an EMBL/GenBank/DDBJ whole genome shotgun (WGS) entry which is preliminary data.</text>
</comment>
<evidence type="ECO:0000256" key="11">
    <source>
        <dbReference type="SAM" id="Coils"/>
    </source>
</evidence>
<feature type="transmembrane region" description="Helical" evidence="13">
    <location>
        <begin position="5"/>
        <end position="22"/>
    </location>
</feature>
<name>A0AAU9IES0_9CILI</name>
<keyword evidence="11" id="KW-0175">Coiled coil</keyword>
<keyword evidence="13" id="KW-1133">Transmembrane helix</keyword>
<dbReference type="PANTHER" id="PTHR12960:SF0">
    <property type="entry name" value="MRNA EXPORT FACTOR GLE1"/>
    <property type="match status" value="1"/>
</dbReference>
<dbReference type="GO" id="GO:0005543">
    <property type="term" value="F:phospholipid binding"/>
    <property type="evidence" value="ECO:0007669"/>
    <property type="project" value="TreeGrafter"/>
</dbReference>
<dbReference type="InterPro" id="IPR012476">
    <property type="entry name" value="GLE1"/>
</dbReference>
<dbReference type="EMBL" id="CAJZBQ010000005">
    <property type="protein sequence ID" value="CAG9311871.1"/>
    <property type="molecule type" value="Genomic_DNA"/>
</dbReference>
<evidence type="ECO:0000313" key="14">
    <source>
        <dbReference type="EMBL" id="CAG9311871.1"/>
    </source>
</evidence>
<sequence>MEIKVLAGVLVLTVLVICRMFSYVRPSIIMQTLEIVAYAICAFILLYSKFTRVKVIKIKPKSEKIFMNHEICEENEPRRVVKSSSPRKIEKQEITQHSKQEELKNFKVFPEYDPIRVPSLINGFSSEMGHKDMSKYSEKYRELKSELTNQFESIDYVTKAEYNGLAEYLKNSMRYDSSIEERLPVQNNIVESYNSIIEGITQELNKRIAEEEEFKLAEKLQIEEAEKLKAEEENRIMAQKQQIYGEKMKIEEEKQKIAKERQIHEEKMQKDQQEKAPAKILSVSEPLDNPKPAAQVPPVQIKPEEKPENAKQASIPLIPPKQSQPEPIKPVSNNSQIPAKSLSIYSQEREVPFITPESPTYRDRMEKLIAGYDSSRLKAEKNCPSNIRDDINATVNQITSSRTDIEHLNRRIEIAINVLKELNSEQREDALYLLCERVTSAVQDKCDSIVYGPEYTLNFIDFILTIGKTYHEIRKNFFLSIINRRKILVPIYGTADPERIMKRVLLNDLNEGFNNDMCVAEMNLSRSYGILLASFYTHKESPCNVGDCWRWLSFFLNIPEEYIDRNYIPTLEGFLKVSGPFMKQYYSSQFSKIASLLSDAYLPMVKQRFSVRYQHKTFIAQLQKVINELLNN</sequence>
<dbReference type="AlphaFoldDB" id="A0AAU9IES0"/>
<dbReference type="GO" id="GO:0044614">
    <property type="term" value="C:nuclear pore cytoplasmic filaments"/>
    <property type="evidence" value="ECO:0007669"/>
    <property type="project" value="TreeGrafter"/>
</dbReference>
<accession>A0AAU9IES0</accession>
<evidence type="ECO:0000256" key="5">
    <source>
        <dbReference type="ARBA" id="ARBA00022927"/>
    </source>
</evidence>